<dbReference type="STRING" id="3641.A0A061DYM7"/>
<dbReference type="eggNOG" id="ENOG502S4GQ">
    <property type="taxonomic scope" value="Eukaryota"/>
</dbReference>
<proteinExistence type="inferred from homology"/>
<dbReference type="AlphaFoldDB" id="A0A061DYM7"/>
<evidence type="ECO:0000256" key="2">
    <source>
        <dbReference type="ARBA" id="ARBA00022473"/>
    </source>
</evidence>
<gene>
    <name evidence="4" type="ORF">TCM_006517</name>
</gene>
<dbReference type="InParanoid" id="A0A061DYM7"/>
<dbReference type="Gramene" id="EOX97522">
    <property type="protein sequence ID" value="EOX97522"/>
    <property type="gene ID" value="TCM_006517"/>
</dbReference>
<sequence length="257" mass="29211">MINAKRLIELARKWQKMAAIKRRRISFPKQNTDADPAATSGKGHFAVYTTDKKRFVVPLKYLNTNLFRELLKMSEEEFGIPADGPITLPCDSTFLEYITPFTQGCRNNKMISAKKLIKLARKWQKLGAIKHKKIALPRMSQEVDTNDCSTSSFVEKGHFVVYSADQKRFMLPLEYLKKEIVRQLFKLAEEEFGVPSNGPLILPCDAVFLQYVISLIKLQLTKDVEKAFLTSIASGHCSSSSCLHQESRNQPSLICSF</sequence>
<dbReference type="InterPro" id="IPR003676">
    <property type="entry name" value="SAUR_fam"/>
</dbReference>
<keyword evidence="3" id="KW-0341">Growth regulation</keyword>
<keyword evidence="2" id="KW-0217">Developmental protein</keyword>
<evidence type="ECO:0000313" key="5">
    <source>
        <dbReference type="Proteomes" id="UP000026915"/>
    </source>
</evidence>
<dbReference type="PANTHER" id="PTHR31175:SF119">
    <property type="entry name" value="CALMODULIN BINDING PROTEIN"/>
    <property type="match status" value="1"/>
</dbReference>
<protein>
    <submittedName>
        <fullName evidence="4">SAUR-like auxin-responsive protein family, putative</fullName>
    </submittedName>
</protein>
<organism evidence="4 5">
    <name type="scientific">Theobroma cacao</name>
    <name type="common">Cacao</name>
    <name type="synonym">Cocoa</name>
    <dbReference type="NCBI Taxonomy" id="3641"/>
    <lineage>
        <taxon>Eukaryota</taxon>
        <taxon>Viridiplantae</taxon>
        <taxon>Streptophyta</taxon>
        <taxon>Embryophyta</taxon>
        <taxon>Tracheophyta</taxon>
        <taxon>Spermatophyta</taxon>
        <taxon>Magnoliopsida</taxon>
        <taxon>eudicotyledons</taxon>
        <taxon>Gunneridae</taxon>
        <taxon>Pentapetalae</taxon>
        <taxon>rosids</taxon>
        <taxon>malvids</taxon>
        <taxon>Malvales</taxon>
        <taxon>Malvaceae</taxon>
        <taxon>Byttnerioideae</taxon>
        <taxon>Theobroma</taxon>
    </lineage>
</organism>
<name>A0A061DYM7_THECC</name>
<dbReference type="GO" id="GO:0009733">
    <property type="term" value="P:response to auxin"/>
    <property type="evidence" value="ECO:0007669"/>
    <property type="project" value="InterPro"/>
</dbReference>
<dbReference type="OMA" id="KWRCIAT"/>
<reference evidence="4 5" key="1">
    <citation type="journal article" date="2013" name="Genome Biol.">
        <title>The genome sequence of the most widely cultivated cacao type and its use to identify candidate genes regulating pod color.</title>
        <authorList>
            <person name="Motamayor J.C."/>
            <person name="Mockaitis K."/>
            <person name="Schmutz J."/>
            <person name="Haiminen N."/>
            <person name="Iii D.L."/>
            <person name="Cornejo O."/>
            <person name="Findley S.D."/>
            <person name="Zheng P."/>
            <person name="Utro F."/>
            <person name="Royaert S."/>
            <person name="Saski C."/>
            <person name="Jenkins J."/>
            <person name="Podicheti R."/>
            <person name="Zhao M."/>
            <person name="Scheffler B.E."/>
            <person name="Stack J.C."/>
            <person name="Feltus F.A."/>
            <person name="Mustiga G.M."/>
            <person name="Amores F."/>
            <person name="Phillips W."/>
            <person name="Marelli J.P."/>
            <person name="May G.D."/>
            <person name="Shapiro H."/>
            <person name="Ma J."/>
            <person name="Bustamante C.D."/>
            <person name="Schnell R.J."/>
            <person name="Main D."/>
            <person name="Gilbert D."/>
            <person name="Parida L."/>
            <person name="Kuhn D.N."/>
        </authorList>
    </citation>
    <scope>NUCLEOTIDE SEQUENCE [LARGE SCALE GENOMIC DNA]</scope>
    <source>
        <strain evidence="5">cv. Matina 1-6</strain>
    </source>
</reference>
<accession>A0A061DYM7</accession>
<evidence type="ECO:0000256" key="3">
    <source>
        <dbReference type="ARBA" id="ARBA00022604"/>
    </source>
</evidence>
<evidence type="ECO:0000313" key="4">
    <source>
        <dbReference type="EMBL" id="EOX97522.1"/>
    </source>
</evidence>
<dbReference type="Pfam" id="PF02519">
    <property type="entry name" value="Auxin_inducible"/>
    <property type="match status" value="2"/>
</dbReference>
<dbReference type="HOGENOM" id="CLU_031083_0_1_1"/>
<keyword evidence="5" id="KW-1185">Reference proteome</keyword>
<dbReference type="EMBL" id="CM001880">
    <property type="protein sequence ID" value="EOX97522.1"/>
    <property type="molecule type" value="Genomic_DNA"/>
</dbReference>
<comment type="similarity">
    <text evidence="1">Belongs to the ARG7 family.</text>
</comment>
<dbReference type="PANTHER" id="PTHR31175">
    <property type="entry name" value="AUXIN-RESPONSIVE FAMILY PROTEIN"/>
    <property type="match status" value="1"/>
</dbReference>
<evidence type="ECO:0000256" key="1">
    <source>
        <dbReference type="ARBA" id="ARBA00006974"/>
    </source>
</evidence>
<dbReference type="Proteomes" id="UP000026915">
    <property type="component" value="Chromosome 2"/>
</dbReference>